<evidence type="ECO:0000256" key="1">
    <source>
        <dbReference type="SAM" id="MobiDB-lite"/>
    </source>
</evidence>
<reference evidence="2" key="1">
    <citation type="submission" date="2021-02" db="EMBL/GenBank/DDBJ databases">
        <authorList>
            <person name="Dougan E. K."/>
            <person name="Rhodes N."/>
            <person name="Thang M."/>
            <person name="Chan C."/>
        </authorList>
    </citation>
    <scope>NUCLEOTIDE SEQUENCE</scope>
</reference>
<protein>
    <submittedName>
        <fullName evidence="2">Uncharacterized protein</fullName>
    </submittedName>
</protein>
<dbReference type="Proteomes" id="UP000626109">
    <property type="component" value="Unassembled WGS sequence"/>
</dbReference>
<feature type="region of interest" description="Disordered" evidence="1">
    <location>
        <begin position="9"/>
        <end position="61"/>
    </location>
</feature>
<comment type="caution">
    <text evidence="2">The sequence shown here is derived from an EMBL/GenBank/DDBJ whole genome shotgun (WGS) entry which is preliminary data.</text>
</comment>
<gene>
    <name evidence="2" type="ORF">PGLA2088_LOCUS4215</name>
</gene>
<accession>A0A813I483</accession>
<proteinExistence type="predicted"/>
<organism evidence="2 3">
    <name type="scientific">Polarella glacialis</name>
    <name type="common">Dinoflagellate</name>
    <dbReference type="NCBI Taxonomy" id="89957"/>
    <lineage>
        <taxon>Eukaryota</taxon>
        <taxon>Sar</taxon>
        <taxon>Alveolata</taxon>
        <taxon>Dinophyceae</taxon>
        <taxon>Suessiales</taxon>
        <taxon>Suessiaceae</taxon>
        <taxon>Polarella</taxon>
    </lineage>
</organism>
<name>A0A813I483_POLGL</name>
<evidence type="ECO:0000313" key="3">
    <source>
        <dbReference type="Proteomes" id="UP000626109"/>
    </source>
</evidence>
<dbReference type="EMBL" id="CAJNNW010003851">
    <property type="protein sequence ID" value="CAE8645784.1"/>
    <property type="molecule type" value="Genomic_DNA"/>
</dbReference>
<evidence type="ECO:0000313" key="2">
    <source>
        <dbReference type="EMBL" id="CAE8645784.1"/>
    </source>
</evidence>
<sequence length="109" mass="12611">MLLPVWISASPAKVPAQAPVQQPRARVQAPLQQPQQKQQQQEQQQRQQQKHQQEQPQQRQQQKQQLSSWQLLLLLLGINPSNKLLLVSRPSDNIFCHGRLCPLKSRLCI</sequence>
<feature type="compositionally biased region" description="Low complexity" evidence="1">
    <location>
        <begin position="21"/>
        <end position="47"/>
    </location>
</feature>
<dbReference type="AlphaFoldDB" id="A0A813I483"/>